<dbReference type="Proteomes" id="UP000326678">
    <property type="component" value="Chromosome Gxm1"/>
</dbReference>
<dbReference type="EMBL" id="CP045226">
    <property type="protein sequence ID" value="QFS42716.1"/>
    <property type="molecule type" value="Genomic_DNA"/>
</dbReference>
<reference evidence="2 3" key="1">
    <citation type="submission" date="2019-10" db="EMBL/GenBank/DDBJ databases">
        <title>Genomic and transcriptomic insights into the perfect genentic adaptation of a filamentous nitrogen-fixing cyanobacterium to rice fields.</title>
        <authorList>
            <person name="Chen Z."/>
        </authorList>
    </citation>
    <scope>NUCLEOTIDE SEQUENCE [LARGE SCALE GENOMIC DNA]</scope>
    <source>
        <strain evidence="2">CCNUC1</strain>
    </source>
</reference>
<proteinExistence type="predicted"/>
<gene>
    <name evidence="2" type="ORF">GXM_00189</name>
</gene>
<evidence type="ECO:0000313" key="3">
    <source>
        <dbReference type="Proteomes" id="UP000326678"/>
    </source>
</evidence>
<name>A0A5P8VR54_9NOSO</name>
<sequence>MVRSYLFNRRGTAESLSQGETSVGAERAGLMLYPFYLACVVMSNHFAHGWRNSRILIVS</sequence>
<keyword evidence="3" id="KW-1185">Reference proteome</keyword>
<protein>
    <submittedName>
        <fullName evidence="2">Uncharacterized protein</fullName>
    </submittedName>
</protein>
<evidence type="ECO:0000256" key="1">
    <source>
        <dbReference type="SAM" id="MobiDB-lite"/>
    </source>
</evidence>
<dbReference type="AlphaFoldDB" id="A0A5P8VR54"/>
<accession>A0A5P8VR54</accession>
<evidence type="ECO:0000313" key="2">
    <source>
        <dbReference type="EMBL" id="QFS42716.1"/>
    </source>
</evidence>
<feature type="region of interest" description="Disordered" evidence="1">
    <location>
        <begin position="1"/>
        <end position="21"/>
    </location>
</feature>
<organism evidence="2 3">
    <name type="scientific">Nostoc sphaeroides CCNUC1</name>
    <dbReference type="NCBI Taxonomy" id="2653204"/>
    <lineage>
        <taxon>Bacteria</taxon>
        <taxon>Bacillati</taxon>
        <taxon>Cyanobacteriota</taxon>
        <taxon>Cyanophyceae</taxon>
        <taxon>Nostocales</taxon>
        <taxon>Nostocaceae</taxon>
        <taxon>Nostoc</taxon>
    </lineage>
</organism>
<dbReference type="KEGG" id="nsh:GXM_00189"/>